<protein>
    <submittedName>
        <fullName evidence="2">Uncharacterized protein</fullName>
    </submittedName>
</protein>
<reference evidence="2" key="1">
    <citation type="submission" date="2006-10" db="EMBL/GenBank/DDBJ databases">
        <authorList>
            <person name="Amadeo P."/>
            <person name="Zhao Q."/>
            <person name="Wortman J."/>
            <person name="Fraser-Liggett C."/>
            <person name="Carlton J."/>
        </authorList>
    </citation>
    <scope>NUCLEOTIDE SEQUENCE</scope>
    <source>
        <strain evidence="2">G3</strain>
    </source>
</reference>
<dbReference type="InParanoid" id="A2ERU2"/>
<dbReference type="VEuPathDB" id="TrichDB:TVAG_472960"/>
<dbReference type="AlphaFoldDB" id="A2ERU2"/>
<feature type="transmembrane region" description="Helical" evidence="1">
    <location>
        <begin position="256"/>
        <end position="283"/>
    </location>
</feature>
<name>A2ERU2_TRIV3</name>
<dbReference type="VEuPathDB" id="TrichDB:TVAGG3_0020200"/>
<dbReference type="RefSeq" id="XP_001316832.1">
    <property type="nucleotide sequence ID" value="XM_001316797.1"/>
</dbReference>
<gene>
    <name evidence="2" type="ORF">TVAG_472960</name>
</gene>
<keyword evidence="1" id="KW-0812">Transmembrane</keyword>
<reference evidence="2" key="2">
    <citation type="journal article" date="2007" name="Science">
        <title>Draft genome sequence of the sexually transmitted pathogen Trichomonas vaginalis.</title>
        <authorList>
            <person name="Carlton J.M."/>
            <person name="Hirt R.P."/>
            <person name="Silva J.C."/>
            <person name="Delcher A.L."/>
            <person name="Schatz M."/>
            <person name="Zhao Q."/>
            <person name="Wortman J.R."/>
            <person name="Bidwell S.L."/>
            <person name="Alsmark U.C.M."/>
            <person name="Besteiro S."/>
            <person name="Sicheritz-Ponten T."/>
            <person name="Noel C.J."/>
            <person name="Dacks J.B."/>
            <person name="Foster P.G."/>
            <person name="Simillion C."/>
            <person name="Van de Peer Y."/>
            <person name="Miranda-Saavedra D."/>
            <person name="Barton G.J."/>
            <person name="Westrop G.D."/>
            <person name="Mueller S."/>
            <person name="Dessi D."/>
            <person name="Fiori P.L."/>
            <person name="Ren Q."/>
            <person name="Paulsen I."/>
            <person name="Zhang H."/>
            <person name="Bastida-Corcuera F.D."/>
            <person name="Simoes-Barbosa A."/>
            <person name="Brown M.T."/>
            <person name="Hayes R.D."/>
            <person name="Mukherjee M."/>
            <person name="Okumura C.Y."/>
            <person name="Schneider R."/>
            <person name="Smith A.J."/>
            <person name="Vanacova S."/>
            <person name="Villalvazo M."/>
            <person name="Haas B.J."/>
            <person name="Pertea M."/>
            <person name="Feldblyum T.V."/>
            <person name="Utterback T.R."/>
            <person name="Shu C.L."/>
            <person name="Osoegawa K."/>
            <person name="de Jong P.J."/>
            <person name="Hrdy I."/>
            <person name="Horvathova L."/>
            <person name="Zubacova Z."/>
            <person name="Dolezal P."/>
            <person name="Malik S.B."/>
            <person name="Logsdon J.M. Jr."/>
            <person name="Henze K."/>
            <person name="Gupta A."/>
            <person name="Wang C.C."/>
            <person name="Dunne R.L."/>
            <person name="Upcroft J.A."/>
            <person name="Upcroft P."/>
            <person name="White O."/>
            <person name="Salzberg S.L."/>
            <person name="Tang P."/>
            <person name="Chiu C.-H."/>
            <person name="Lee Y.-S."/>
            <person name="Embley T.M."/>
            <person name="Coombs G.H."/>
            <person name="Mottram J.C."/>
            <person name="Tachezy J."/>
            <person name="Fraser-Liggett C.M."/>
            <person name="Johnson P.J."/>
        </authorList>
    </citation>
    <scope>NUCLEOTIDE SEQUENCE [LARGE SCALE GENOMIC DNA]</scope>
    <source>
        <strain evidence="2">G3</strain>
    </source>
</reference>
<evidence type="ECO:0000313" key="2">
    <source>
        <dbReference type="EMBL" id="EAY04609.1"/>
    </source>
</evidence>
<evidence type="ECO:0000256" key="1">
    <source>
        <dbReference type="SAM" id="Phobius"/>
    </source>
</evidence>
<keyword evidence="3" id="KW-1185">Reference proteome</keyword>
<evidence type="ECO:0000313" key="3">
    <source>
        <dbReference type="Proteomes" id="UP000001542"/>
    </source>
</evidence>
<accession>A2ERU2</accession>
<dbReference type="EMBL" id="DS113470">
    <property type="protein sequence ID" value="EAY04609.1"/>
    <property type="molecule type" value="Genomic_DNA"/>
</dbReference>
<dbReference type="KEGG" id="tva:4762475"/>
<sequence>MILWCLFIVIKKDFTEGKSEHIEETLNKNDILKISGSDPLMSIYLYSTPYCTFKHYIEGQLHCRSNECDKISFVDFGASIGSIEIKAKKTTKVILDVFTFPSACENTRYITNNKPTTLYLQKNNSDSRFNITNDQVFCYWPILYGTYEWKLSLDSEKDYDTFKLMLQSEDKLTLTGKLQQTIPYDSPLYWFKWTSDTENVSNFVNLSLDSQNTSTFNMTYYSNRDSLTSIKILMKNASDENSSVLIFNRHNSYKKVAIAIFVLIALILFVVLICVSVYIVALVRERRKYIEENESDVQELMDDFTFVSNSQNLPQPISFN</sequence>
<organism evidence="2 3">
    <name type="scientific">Trichomonas vaginalis (strain ATCC PRA-98 / G3)</name>
    <dbReference type="NCBI Taxonomy" id="412133"/>
    <lineage>
        <taxon>Eukaryota</taxon>
        <taxon>Metamonada</taxon>
        <taxon>Parabasalia</taxon>
        <taxon>Trichomonadida</taxon>
        <taxon>Trichomonadidae</taxon>
        <taxon>Trichomonas</taxon>
    </lineage>
</organism>
<keyword evidence="1" id="KW-1133">Transmembrane helix</keyword>
<dbReference type="Proteomes" id="UP000001542">
    <property type="component" value="Unassembled WGS sequence"/>
</dbReference>
<dbReference type="SMR" id="A2ERU2"/>
<keyword evidence="1" id="KW-0472">Membrane</keyword>
<proteinExistence type="predicted"/>